<dbReference type="PROSITE" id="PS51331">
    <property type="entry name" value="THYX"/>
    <property type="match status" value="2"/>
</dbReference>
<evidence type="ECO:0008006" key="3">
    <source>
        <dbReference type="Google" id="ProtNLM"/>
    </source>
</evidence>
<dbReference type="AlphaFoldDB" id="A0A2H0NAY5"/>
<dbReference type="GO" id="GO:0004799">
    <property type="term" value="F:thymidylate synthase activity"/>
    <property type="evidence" value="ECO:0007669"/>
    <property type="project" value="TreeGrafter"/>
</dbReference>
<dbReference type="GO" id="GO:0050797">
    <property type="term" value="F:thymidylate synthase (FAD) activity"/>
    <property type="evidence" value="ECO:0007669"/>
    <property type="project" value="InterPro"/>
</dbReference>
<comment type="caution">
    <text evidence="1">The sequence shown here is derived from an EMBL/GenBank/DDBJ whole genome shotgun (WGS) entry which is preliminary data.</text>
</comment>
<protein>
    <recommendedName>
        <fullName evidence="3">Thymidylate synthase (FAD)</fullName>
    </recommendedName>
</protein>
<dbReference type="PANTHER" id="PTHR34934:SF1">
    <property type="entry name" value="FLAVIN-DEPENDENT THYMIDYLATE SYNTHASE"/>
    <property type="match status" value="1"/>
</dbReference>
<sequence>MDNKRRIYVLQDLTPEVRAVTFAKCSRSPEPFDQIAKDLTAEKSAEFHEKWVVGFGHSSVAEHAVLSVAFENVSILATKVLEDTRLASFTEKSTRYQVFNRDKCYYPANIMASEFKDLYVSTISSLFNFYEKLESPMMDFVKQKYPQEKKQADLVYKSITKSRACDNIRYLLPAATLTSLGMTINARAFEHLLVKLLSHPLQEMNDIGREAKERGLDEVPTLIKFADSNQYLQESAGAVRETVKTLKKSTHSESPVVLVDYDQEAENKIFAALLYRESQLSYQEIFKQVKNWSQQQKEEFLTKVNQSRTKFDQLLREFEHAYYTFDILMDYGAFRDIQRHRMATQTNQRVTVVHGYETPNEIIEAGFKDKFVAVMENAQSAYSKIVEKFPEEAQYLVPLAYRKRLLITWNLRELSHFVPLRSGQKGHASYRRIAQLVWDELNKIHPLLAKYVAVDKSDQTTSWASTMYSEEFVYNPHKAREERKSNENKS</sequence>
<organism evidence="1 2">
    <name type="scientific">Candidatus Komeilibacteria bacterium CG11_big_fil_rev_8_21_14_0_20_36_20</name>
    <dbReference type="NCBI Taxonomy" id="1974477"/>
    <lineage>
        <taxon>Bacteria</taxon>
        <taxon>Candidatus Komeiliibacteriota</taxon>
    </lineage>
</organism>
<dbReference type="GO" id="GO:0050660">
    <property type="term" value="F:flavin adenine dinucleotide binding"/>
    <property type="evidence" value="ECO:0007669"/>
    <property type="project" value="InterPro"/>
</dbReference>
<dbReference type="SUPFAM" id="SSF69796">
    <property type="entry name" value="Thymidylate synthase-complementing protein Thy1"/>
    <property type="match status" value="2"/>
</dbReference>
<dbReference type="Pfam" id="PF02511">
    <property type="entry name" value="Thy1"/>
    <property type="match status" value="2"/>
</dbReference>
<evidence type="ECO:0000313" key="2">
    <source>
        <dbReference type="Proteomes" id="UP000230564"/>
    </source>
</evidence>
<evidence type="ECO:0000313" key="1">
    <source>
        <dbReference type="EMBL" id="PIR06034.1"/>
    </source>
</evidence>
<dbReference type="GO" id="GO:0006231">
    <property type="term" value="P:dTMP biosynthetic process"/>
    <property type="evidence" value="ECO:0007669"/>
    <property type="project" value="InterPro"/>
</dbReference>
<gene>
    <name evidence="1" type="ORF">COV55_04880</name>
</gene>
<dbReference type="Proteomes" id="UP000230564">
    <property type="component" value="Unassembled WGS sequence"/>
</dbReference>
<dbReference type="InterPro" id="IPR036098">
    <property type="entry name" value="Thymidylate_synthase_ThyX_sf"/>
</dbReference>
<dbReference type="InterPro" id="IPR003669">
    <property type="entry name" value="Thymidylate_synthase_ThyX"/>
</dbReference>
<dbReference type="GO" id="GO:0070402">
    <property type="term" value="F:NADPH binding"/>
    <property type="evidence" value="ECO:0007669"/>
    <property type="project" value="TreeGrafter"/>
</dbReference>
<dbReference type="EMBL" id="PCWQ01000023">
    <property type="protein sequence ID" value="PIR06034.1"/>
    <property type="molecule type" value="Genomic_DNA"/>
</dbReference>
<proteinExistence type="predicted"/>
<dbReference type="PANTHER" id="PTHR34934">
    <property type="entry name" value="FLAVIN-DEPENDENT THYMIDYLATE SYNTHASE"/>
    <property type="match status" value="1"/>
</dbReference>
<dbReference type="CDD" id="cd20175">
    <property type="entry name" value="ThyX"/>
    <property type="match status" value="2"/>
</dbReference>
<name>A0A2H0NAY5_9BACT</name>
<accession>A0A2H0NAY5</accession>
<reference evidence="1 2" key="1">
    <citation type="submission" date="2017-09" db="EMBL/GenBank/DDBJ databases">
        <title>Depth-based differentiation of microbial function through sediment-hosted aquifers and enrichment of novel symbionts in the deep terrestrial subsurface.</title>
        <authorList>
            <person name="Probst A.J."/>
            <person name="Ladd B."/>
            <person name="Jarett J.K."/>
            <person name="Geller-Mcgrath D.E."/>
            <person name="Sieber C.M."/>
            <person name="Emerson J.B."/>
            <person name="Anantharaman K."/>
            <person name="Thomas B.C."/>
            <person name="Malmstrom R."/>
            <person name="Stieglmeier M."/>
            <person name="Klingl A."/>
            <person name="Woyke T."/>
            <person name="Ryan C.M."/>
            <person name="Banfield J.F."/>
        </authorList>
    </citation>
    <scope>NUCLEOTIDE SEQUENCE [LARGE SCALE GENOMIC DNA]</scope>
    <source>
        <strain evidence="1">CG11_big_fil_rev_8_21_14_0_20_36_20</strain>
    </source>
</reference>
<dbReference type="Gene3D" id="3.30.1360.170">
    <property type="match status" value="2"/>
</dbReference>